<comment type="caution">
    <text evidence="1">The sequence shown here is derived from an EMBL/GenBank/DDBJ whole genome shotgun (WGS) entry which is preliminary data.</text>
</comment>
<proteinExistence type="predicted"/>
<name>A0A0F8YAC0_9ZZZZ</name>
<dbReference type="EMBL" id="LAZR01067706">
    <property type="protein sequence ID" value="KKK51044.1"/>
    <property type="molecule type" value="Genomic_DNA"/>
</dbReference>
<gene>
    <name evidence="1" type="ORF">LCGC14_3118880</name>
</gene>
<protein>
    <submittedName>
        <fullName evidence="1">Uncharacterized protein</fullName>
    </submittedName>
</protein>
<dbReference type="AlphaFoldDB" id="A0A0F8YAC0"/>
<organism evidence="1">
    <name type="scientific">marine sediment metagenome</name>
    <dbReference type="NCBI Taxonomy" id="412755"/>
    <lineage>
        <taxon>unclassified sequences</taxon>
        <taxon>metagenomes</taxon>
        <taxon>ecological metagenomes</taxon>
    </lineage>
</organism>
<reference evidence="1" key="1">
    <citation type="journal article" date="2015" name="Nature">
        <title>Complex archaea that bridge the gap between prokaryotes and eukaryotes.</title>
        <authorList>
            <person name="Spang A."/>
            <person name="Saw J.H."/>
            <person name="Jorgensen S.L."/>
            <person name="Zaremba-Niedzwiedzka K."/>
            <person name="Martijn J."/>
            <person name="Lind A.E."/>
            <person name="van Eijk R."/>
            <person name="Schleper C."/>
            <person name="Guy L."/>
            <person name="Ettema T.J."/>
        </authorList>
    </citation>
    <scope>NUCLEOTIDE SEQUENCE</scope>
</reference>
<evidence type="ECO:0000313" key="1">
    <source>
        <dbReference type="EMBL" id="KKK51044.1"/>
    </source>
</evidence>
<sequence length="56" mass="6958">MGRDRQIYNIEHFNLLKKLRYQFVNSKSRIEILLIKTRNFNIIFRKILRDCEEESN</sequence>
<accession>A0A0F8YAC0</accession>